<dbReference type="SMART" id="SM00355">
    <property type="entry name" value="ZnF_C2H2"/>
    <property type="match status" value="2"/>
</dbReference>
<evidence type="ECO:0000259" key="1">
    <source>
        <dbReference type="PROSITE" id="PS50157"/>
    </source>
</evidence>
<name>A0A6C0ITK1_9ZZZZ</name>
<evidence type="ECO:0000313" key="2">
    <source>
        <dbReference type="EMBL" id="QHT95900.1"/>
    </source>
</evidence>
<organism evidence="2">
    <name type="scientific">viral metagenome</name>
    <dbReference type="NCBI Taxonomy" id="1070528"/>
    <lineage>
        <taxon>unclassified sequences</taxon>
        <taxon>metagenomes</taxon>
        <taxon>organismal metagenomes</taxon>
    </lineage>
</organism>
<dbReference type="PROSITE" id="PS50157">
    <property type="entry name" value="ZINC_FINGER_C2H2_2"/>
    <property type="match status" value="1"/>
</dbReference>
<feature type="domain" description="C2H2-type" evidence="1">
    <location>
        <begin position="68"/>
        <end position="95"/>
    </location>
</feature>
<reference evidence="2" key="1">
    <citation type="journal article" date="2020" name="Nature">
        <title>Giant virus diversity and host interactions through global metagenomics.</title>
        <authorList>
            <person name="Schulz F."/>
            <person name="Roux S."/>
            <person name="Paez-Espino D."/>
            <person name="Jungbluth S."/>
            <person name="Walsh D.A."/>
            <person name="Denef V.J."/>
            <person name="McMahon K.D."/>
            <person name="Konstantinidis K.T."/>
            <person name="Eloe-Fadrosh E.A."/>
            <person name="Kyrpides N.C."/>
            <person name="Woyke T."/>
        </authorList>
    </citation>
    <scope>NUCLEOTIDE SEQUENCE</scope>
    <source>
        <strain evidence="2">GVMAG-M-3300024301-20</strain>
    </source>
</reference>
<dbReference type="InterPro" id="IPR036236">
    <property type="entry name" value="Znf_C2H2_sf"/>
</dbReference>
<dbReference type="AlphaFoldDB" id="A0A6C0ITK1"/>
<accession>A0A6C0ITK1</accession>
<dbReference type="InterPro" id="IPR013087">
    <property type="entry name" value="Znf_C2H2_type"/>
</dbReference>
<dbReference type="SUPFAM" id="SSF57667">
    <property type="entry name" value="beta-beta-alpha zinc fingers"/>
    <property type="match status" value="1"/>
</dbReference>
<proteinExistence type="predicted"/>
<dbReference type="EMBL" id="MN740247">
    <property type="protein sequence ID" value="QHT95900.1"/>
    <property type="molecule type" value="Genomic_DNA"/>
</dbReference>
<sequence length="340" mass="39529">MKQSETKKVAKVALPYICKTCDYFTPRKSSYYKHLATDKHQLLQLETHLKQNETKVAKSCKQVSTTSYMCDKCETEFKSRTTHWRHKKTCTGEIKNSDENSSDLSHFANVFVDAMKQNTELFKELIEHSNEANHQSNSLIKEISQQNTIVVEKLCELSKEKSMTNCHNTNTNTNNFNLNVYLNETCKDAMNMSEYIEMLNPQLSDLEAMIYLGFSKGTSKIFLNGLKEMDNNQKPIHCSDLKREVFYIKEANQWQKDSDNNNILLVKAIRQIINKNIRNIIEWQKTHPEYNDPDSKQNDVYNKIIMESMSGSTQEETNKNMAKIFRILAKETTINKNISE</sequence>
<protein>
    <recommendedName>
        <fullName evidence="1">C2H2-type domain-containing protein</fullName>
    </recommendedName>
</protein>